<keyword evidence="1" id="KW-0472">Membrane</keyword>
<evidence type="ECO:0000313" key="3">
    <source>
        <dbReference type="Proteomes" id="UP000595254"/>
    </source>
</evidence>
<reference evidence="2 3" key="1">
    <citation type="submission" date="2021-01" db="EMBL/GenBank/DDBJ databases">
        <title>FDA dAtabase for Regulatory Grade micrObial Sequences (FDA-ARGOS): Supporting development and validation of Infectious Disease Dx tests.</title>
        <authorList>
            <person name="Nelson B."/>
            <person name="Plummer A."/>
            <person name="Tallon L."/>
            <person name="Sadzewicz L."/>
            <person name="Zhao X."/>
            <person name="Boylan J."/>
            <person name="Ott S."/>
            <person name="Bowen H."/>
            <person name="Vavikolanu K."/>
            <person name="Mehta A."/>
            <person name="Aluvathingal J."/>
            <person name="Nadendla S."/>
            <person name="Myers T."/>
            <person name="Yan Y."/>
            <person name="Sichtig H."/>
        </authorList>
    </citation>
    <scope>NUCLEOTIDE SEQUENCE [LARGE SCALE GENOMIC DNA]</scope>
    <source>
        <strain evidence="2 3">FDAARGOS_1161</strain>
    </source>
</reference>
<keyword evidence="3" id="KW-1185">Reference proteome</keyword>
<evidence type="ECO:0000313" key="2">
    <source>
        <dbReference type="EMBL" id="QQT00730.1"/>
    </source>
</evidence>
<keyword evidence="1" id="KW-1133">Transmembrane helix</keyword>
<keyword evidence="1" id="KW-0812">Transmembrane</keyword>
<gene>
    <name evidence="2" type="ORF">I6J18_01995</name>
</gene>
<sequence>MENVIVTLAIISVISIIILVIIGMVGSVCQKNWGRKTFAWSLLPLAIFLVILGMDSYGLLEEETSKTEIVQETE</sequence>
<proteinExistence type="predicted"/>
<dbReference type="RefSeq" id="WP_040372931.1">
    <property type="nucleotide sequence ID" value="NZ_CP068053.1"/>
</dbReference>
<feature type="transmembrane region" description="Helical" evidence="1">
    <location>
        <begin position="38"/>
        <end position="60"/>
    </location>
</feature>
<evidence type="ECO:0000256" key="1">
    <source>
        <dbReference type="SAM" id="Phobius"/>
    </source>
</evidence>
<dbReference type="EMBL" id="CP068053">
    <property type="protein sequence ID" value="QQT00730.1"/>
    <property type="molecule type" value="Genomic_DNA"/>
</dbReference>
<name>A0A974S1X2_PERPY</name>
<organism evidence="2 3">
    <name type="scientific">Peribacillus psychrosaccharolyticus</name>
    <name type="common">Bacillus psychrosaccharolyticus</name>
    <dbReference type="NCBI Taxonomy" id="1407"/>
    <lineage>
        <taxon>Bacteria</taxon>
        <taxon>Bacillati</taxon>
        <taxon>Bacillota</taxon>
        <taxon>Bacilli</taxon>
        <taxon>Bacillales</taxon>
        <taxon>Bacillaceae</taxon>
        <taxon>Peribacillus</taxon>
    </lineage>
</organism>
<feature type="transmembrane region" description="Helical" evidence="1">
    <location>
        <begin position="6"/>
        <end position="26"/>
    </location>
</feature>
<dbReference type="KEGG" id="ppsr:I6J18_01995"/>
<dbReference type="Proteomes" id="UP000595254">
    <property type="component" value="Chromosome"/>
</dbReference>
<protein>
    <submittedName>
        <fullName evidence="2">Uncharacterized protein</fullName>
    </submittedName>
</protein>
<accession>A0A974S1X2</accession>
<dbReference type="AlphaFoldDB" id="A0A974S1X2"/>